<gene>
    <name evidence="3" type="ORF">NG895_16210</name>
</gene>
<dbReference type="PROSITE" id="PS00018">
    <property type="entry name" value="EF_HAND_1"/>
    <property type="match status" value="1"/>
</dbReference>
<dbReference type="PANTHER" id="PTHR19328">
    <property type="entry name" value="HEDGEHOG-INTERACTING PROTEIN"/>
    <property type="match status" value="1"/>
</dbReference>
<proteinExistence type="predicted"/>
<reference evidence="3" key="1">
    <citation type="submission" date="2022-06" db="EMBL/GenBank/DDBJ databases">
        <title>Aeoliella straminimaris, a novel planctomycete from sediments.</title>
        <authorList>
            <person name="Vitorino I.R."/>
            <person name="Lage O.M."/>
        </authorList>
    </citation>
    <scope>NUCLEOTIDE SEQUENCE</scope>
    <source>
        <strain evidence="3">ICT_H6.2</strain>
    </source>
</reference>
<evidence type="ECO:0000313" key="3">
    <source>
        <dbReference type="EMBL" id="MCO6045455.1"/>
    </source>
</evidence>
<keyword evidence="4" id="KW-1185">Reference proteome</keyword>
<dbReference type="EMBL" id="JAMXLR010000055">
    <property type="protein sequence ID" value="MCO6045455.1"/>
    <property type="molecule type" value="Genomic_DNA"/>
</dbReference>
<dbReference type="Proteomes" id="UP001155241">
    <property type="component" value="Unassembled WGS sequence"/>
</dbReference>
<name>A0A9X2FAM0_9BACT</name>
<accession>A0A9X2FAM0</accession>
<protein>
    <submittedName>
        <fullName evidence="3">PQQ-dependent sugar dehydrogenase</fullName>
    </submittedName>
</protein>
<dbReference type="Pfam" id="PF07995">
    <property type="entry name" value="GSDH"/>
    <property type="match status" value="1"/>
</dbReference>
<feature type="chain" id="PRO_5040790115" evidence="1">
    <location>
        <begin position="35"/>
        <end position="565"/>
    </location>
</feature>
<dbReference type="InterPro" id="IPR011042">
    <property type="entry name" value="6-blade_b-propeller_TolB-like"/>
</dbReference>
<sequence>MTSGTTLPLHRATSWSAALAVAVALWGSAAGAMAAYTVTRLSPNFNPGSMPHVVNTALHLPVDVDVAPGNSDYFFVSQLGGVGSDGSDGDDITKADGRIVLLDRNTGSVDFNTPFLAIGDTSLFEGVAVPEVGLFSTAFHPDFATNGKFYVSVAVNYPGPAPSLLPRDPRTPPFKLAVREYTADPSDIAAGATFSKTIFEVDQPAFNHNGSWIGFNPLESAQGNNYLYVTLGDGGNQHDAYDYAQDKDHLLGSIVRIDIDGDDFAADPDRNYAIPADNPFVDADGLDEIWAYGFRNPWRASFDTATGDMYIGDVGQGTWEEIDRIAGDIGPSDDRNYGWRLREGFVATPTGPNVGGRAPADNVNPILAYRHGNGDFQGNSVAGGIVYRGPVEEFQGMYIFADSVSRNIWGIDLDDIDSFDPNNPSDTLVLLNDALAPQDGNYVSVVSFAEDEQGNLLIVDNGYDVGGLGGNIYRLDFVLAGDYNSDGTVDIADYTVWRNHLGAAAGTLPNDLDGGVIGPDQYDTWKANFGKSQPPLATAASVPEAGSLVQLLGVMSLMLLCYRCS</sequence>
<evidence type="ECO:0000256" key="1">
    <source>
        <dbReference type="SAM" id="SignalP"/>
    </source>
</evidence>
<dbReference type="InterPro" id="IPR011041">
    <property type="entry name" value="Quinoprot_gluc/sorb_DH_b-prop"/>
</dbReference>
<comment type="caution">
    <text evidence="3">The sequence shown here is derived from an EMBL/GenBank/DDBJ whole genome shotgun (WGS) entry which is preliminary data.</text>
</comment>
<dbReference type="Gene3D" id="2.120.10.30">
    <property type="entry name" value="TolB, C-terminal domain"/>
    <property type="match status" value="1"/>
</dbReference>
<keyword evidence="1" id="KW-0732">Signal</keyword>
<dbReference type="InterPro" id="IPR018247">
    <property type="entry name" value="EF_Hand_1_Ca_BS"/>
</dbReference>
<feature type="signal peptide" evidence="1">
    <location>
        <begin position="1"/>
        <end position="34"/>
    </location>
</feature>
<dbReference type="PANTHER" id="PTHR19328:SF75">
    <property type="entry name" value="ALDOSE SUGAR DEHYDROGENASE YLII"/>
    <property type="match status" value="1"/>
</dbReference>
<dbReference type="RefSeq" id="WP_252853567.1">
    <property type="nucleotide sequence ID" value="NZ_JAMXLR010000055.1"/>
</dbReference>
<feature type="domain" description="Glucose/Sorbosone dehydrogenase" evidence="2">
    <location>
        <begin position="128"/>
        <end position="414"/>
    </location>
</feature>
<dbReference type="SUPFAM" id="SSF50952">
    <property type="entry name" value="Soluble quinoprotein glucose dehydrogenase"/>
    <property type="match status" value="1"/>
</dbReference>
<evidence type="ECO:0000313" key="4">
    <source>
        <dbReference type="Proteomes" id="UP001155241"/>
    </source>
</evidence>
<dbReference type="AlphaFoldDB" id="A0A9X2FAM0"/>
<organism evidence="3 4">
    <name type="scientific">Aeoliella straminimaris</name>
    <dbReference type="NCBI Taxonomy" id="2954799"/>
    <lineage>
        <taxon>Bacteria</taxon>
        <taxon>Pseudomonadati</taxon>
        <taxon>Planctomycetota</taxon>
        <taxon>Planctomycetia</taxon>
        <taxon>Pirellulales</taxon>
        <taxon>Lacipirellulaceae</taxon>
        <taxon>Aeoliella</taxon>
    </lineage>
</organism>
<dbReference type="InterPro" id="IPR012938">
    <property type="entry name" value="Glc/Sorbosone_DH"/>
</dbReference>
<evidence type="ECO:0000259" key="2">
    <source>
        <dbReference type="Pfam" id="PF07995"/>
    </source>
</evidence>